<dbReference type="AlphaFoldDB" id="A0A6S6SKI3"/>
<feature type="coiled-coil region" evidence="1">
    <location>
        <begin position="102"/>
        <end position="129"/>
    </location>
</feature>
<keyword evidence="1" id="KW-0175">Coiled coil</keyword>
<sequence length="265" mass="31517">MERFLALLETFWKLYFAKIPTKEKGLKMLEENQEKFFYNEEKLNFIINYLKLDVKDIADLFGVKSAYVSKLREQRHSTLKPMHLYAFTGAFNIPFKIFDKNIKTSKEVIEILEEEKKQIKQTLFKKNKKLLEDIQGDWYAYFYPSNQFADVYRIKTTINPDGSVIDENNNWGKLLISTNQSLIVKEAFNSKNLVTIVFDNHKVAYDMFHFSLISKRNHVPREMFNFGFFSRYEIPQEKVKTILGEKENIQLKMQCEFEEGIAEYV</sequence>
<dbReference type="EMBL" id="CACVAZ010000011">
    <property type="protein sequence ID" value="CAA6803278.1"/>
    <property type="molecule type" value="Genomic_DNA"/>
</dbReference>
<gene>
    <name evidence="2" type="ORF">HELGO_WM29113</name>
</gene>
<feature type="non-terminal residue" evidence="2">
    <location>
        <position position="265"/>
    </location>
</feature>
<evidence type="ECO:0000313" key="2">
    <source>
        <dbReference type="EMBL" id="CAA6803278.1"/>
    </source>
</evidence>
<name>A0A6S6SKI3_9BACT</name>
<reference evidence="2" key="1">
    <citation type="submission" date="2020-01" db="EMBL/GenBank/DDBJ databases">
        <authorList>
            <person name="Meier V. D."/>
            <person name="Meier V D."/>
        </authorList>
    </citation>
    <scope>NUCLEOTIDE SEQUENCE</scope>
    <source>
        <strain evidence="2">HLG_WM_MAG_02</strain>
    </source>
</reference>
<organism evidence="2">
    <name type="scientific">uncultured Sulfurovum sp</name>
    <dbReference type="NCBI Taxonomy" id="269237"/>
    <lineage>
        <taxon>Bacteria</taxon>
        <taxon>Pseudomonadati</taxon>
        <taxon>Campylobacterota</taxon>
        <taxon>Epsilonproteobacteria</taxon>
        <taxon>Campylobacterales</taxon>
        <taxon>Sulfurovaceae</taxon>
        <taxon>Sulfurovum</taxon>
        <taxon>environmental samples</taxon>
    </lineage>
</organism>
<protein>
    <submittedName>
        <fullName evidence="2">Uncharacterized protein</fullName>
    </submittedName>
</protein>
<evidence type="ECO:0000256" key="1">
    <source>
        <dbReference type="SAM" id="Coils"/>
    </source>
</evidence>
<accession>A0A6S6SKI3</accession>
<proteinExistence type="predicted"/>